<dbReference type="EC" id="1.1.5.3" evidence="6"/>
<name>A0A6J5DUE9_9BURK</name>
<dbReference type="Gene3D" id="3.50.50.60">
    <property type="entry name" value="FAD/NAD(P)-binding domain"/>
    <property type="match status" value="2"/>
</dbReference>
<dbReference type="NCBIfam" id="NF009906">
    <property type="entry name" value="PRK13369.1"/>
    <property type="match status" value="2"/>
</dbReference>
<evidence type="ECO:0000256" key="3">
    <source>
        <dbReference type="ARBA" id="ARBA00022630"/>
    </source>
</evidence>
<evidence type="ECO:0000256" key="4">
    <source>
        <dbReference type="ARBA" id="ARBA00022827"/>
    </source>
</evidence>
<evidence type="ECO:0000313" key="10">
    <source>
        <dbReference type="EMBL" id="CAB3757890.1"/>
    </source>
</evidence>
<keyword evidence="3 6" id="KW-0285">Flavoprotein</keyword>
<dbReference type="InterPro" id="IPR000447">
    <property type="entry name" value="G3P_DH_FAD-dep"/>
</dbReference>
<feature type="domain" description="FAD dependent oxidoreductase" evidence="8">
    <location>
        <begin position="281"/>
        <end position="381"/>
    </location>
</feature>
<evidence type="ECO:0000256" key="5">
    <source>
        <dbReference type="ARBA" id="ARBA00023002"/>
    </source>
</evidence>
<dbReference type="InterPro" id="IPR006076">
    <property type="entry name" value="FAD-dep_OxRdtase"/>
</dbReference>
<dbReference type="InterPro" id="IPR031656">
    <property type="entry name" value="DAO_C"/>
</dbReference>
<gene>
    <name evidence="10" type="primary">eryB</name>
    <name evidence="10" type="ORF">LMG29542_03177</name>
</gene>
<dbReference type="NCBIfam" id="NF008899">
    <property type="entry name" value="PRK12266.1"/>
    <property type="match status" value="2"/>
</dbReference>
<dbReference type="SUPFAM" id="SSF51905">
    <property type="entry name" value="FAD/NAD(P)-binding domain"/>
    <property type="match status" value="1"/>
</dbReference>
<keyword evidence="11" id="KW-1185">Reference proteome</keyword>
<evidence type="ECO:0000256" key="2">
    <source>
        <dbReference type="ARBA" id="ARBA00007330"/>
    </source>
</evidence>
<sequence length="561" mass="62365">MFSNSFPPASPSPHERGLTVAQDTPFDLLVVGGGINGAGIARDAAGRGLSVLLCEQDDLAAHTSSASTKLIHGGLRYLEYREFSLVRKALQERETLLRAAPHIMWPLRFVMPHIPNLRPAWLIRAGLFLYDHLARREVLPGSRGIDLRTHPAGAPLVTSIRRGFVYSDGWVDDARLVVLNALDASERGARVMTRTKLASATRVNGLWHARLMNADGTALNVQARAIANAAGPWVGELLRDAIGRRTVGDPHNNSHDNPHDDLHEAASKPPHDSANHNRTHYAVRLVKGSHIVTRRLFEHDHAYIFQNPDKRIIFAIPYERDFTLIGTTDIEYRGDPSHVAITAEETQYLCESINRYFKRPISPRDVVWTYSGVRPLLEDENAGNPSAVTRDYRLELDHPDGAAPLLSVFGGKITTFRKLAEEALDEITRALGTPAPAWTAGAPLPGGDIAHADFARYAAQFEQHHPWLPAPLAHRYARAYGTRAARVIGEARSLADLGHAFTPDLYEAELRYLREVEWARSAYDVLWRRTKLGLHVEPGTLDAVSRDIDAWLARETPARHL</sequence>
<keyword evidence="5 6" id="KW-0560">Oxidoreductase</keyword>
<evidence type="ECO:0000313" key="11">
    <source>
        <dbReference type="Proteomes" id="UP000494363"/>
    </source>
</evidence>
<dbReference type="PROSITE" id="PS00977">
    <property type="entry name" value="FAD_G3PDH_1"/>
    <property type="match status" value="1"/>
</dbReference>
<dbReference type="PANTHER" id="PTHR11985:SF15">
    <property type="entry name" value="GLYCEROL-3-PHOSPHATE DEHYDROGENASE, MITOCHONDRIAL"/>
    <property type="match status" value="1"/>
</dbReference>
<dbReference type="GO" id="GO:0046168">
    <property type="term" value="P:glycerol-3-phosphate catabolic process"/>
    <property type="evidence" value="ECO:0007669"/>
    <property type="project" value="TreeGrafter"/>
</dbReference>
<dbReference type="EMBL" id="CADIKH010000013">
    <property type="protein sequence ID" value="CAB3757890.1"/>
    <property type="molecule type" value="Genomic_DNA"/>
</dbReference>
<feature type="compositionally biased region" description="Basic and acidic residues" evidence="7">
    <location>
        <begin position="245"/>
        <end position="275"/>
    </location>
</feature>
<keyword evidence="4" id="KW-0274">FAD</keyword>
<evidence type="ECO:0000259" key="8">
    <source>
        <dbReference type="Pfam" id="PF01266"/>
    </source>
</evidence>
<feature type="region of interest" description="Disordered" evidence="7">
    <location>
        <begin position="245"/>
        <end position="276"/>
    </location>
</feature>
<evidence type="ECO:0000256" key="1">
    <source>
        <dbReference type="ARBA" id="ARBA00001974"/>
    </source>
</evidence>
<feature type="domain" description="Alpha-glycerophosphate oxidase C-terminal" evidence="9">
    <location>
        <begin position="439"/>
        <end position="544"/>
    </location>
</feature>
<dbReference type="GO" id="GO:0009331">
    <property type="term" value="C:glycerol-3-phosphate dehydrogenase (FAD) complex"/>
    <property type="evidence" value="ECO:0007669"/>
    <property type="project" value="UniProtKB-UniRule"/>
</dbReference>
<dbReference type="Pfam" id="PF16901">
    <property type="entry name" value="DAO_C"/>
    <property type="match status" value="1"/>
</dbReference>
<reference evidence="10 11" key="1">
    <citation type="submission" date="2020-04" db="EMBL/GenBank/DDBJ databases">
        <authorList>
            <person name="De Canck E."/>
        </authorList>
    </citation>
    <scope>NUCLEOTIDE SEQUENCE [LARGE SCALE GENOMIC DNA]</scope>
    <source>
        <strain evidence="10 11">LMG 29542</strain>
    </source>
</reference>
<dbReference type="Gene3D" id="3.30.9.10">
    <property type="entry name" value="D-Amino Acid Oxidase, subunit A, domain 2"/>
    <property type="match status" value="2"/>
</dbReference>
<dbReference type="Pfam" id="PF01266">
    <property type="entry name" value="DAO"/>
    <property type="match status" value="2"/>
</dbReference>
<evidence type="ECO:0000256" key="6">
    <source>
        <dbReference type="RuleBase" id="RU361217"/>
    </source>
</evidence>
<dbReference type="InterPro" id="IPR038299">
    <property type="entry name" value="DAO_C_sf"/>
</dbReference>
<dbReference type="PANTHER" id="PTHR11985">
    <property type="entry name" value="GLYCEROL-3-PHOSPHATE DEHYDROGENASE"/>
    <property type="match status" value="1"/>
</dbReference>
<protein>
    <recommendedName>
        <fullName evidence="6">Glycerol-3-phosphate dehydrogenase</fullName>
        <ecNumber evidence="6">1.1.5.3</ecNumber>
    </recommendedName>
</protein>
<dbReference type="Gene3D" id="1.10.8.870">
    <property type="entry name" value="Alpha-glycerophosphate oxidase, cap domain"/>
    <property type="match status" value="1"/>
</dbReference>
<proteinExistence type="inferred from homology"/>
<dbReference type="InterPro" id="IPR036188">
    <property type="entry name" value="FAD/NAD-bd_sf"/>
</dbReference>
<evidence type="ECO:0000259" key="9">
    <source>
        <dbReference type="Pfam" id="PF16901"/>
    </source>
</evidence>
<feature type="domain" description="FAD dependent oxidoreductase" evidence="8">
    <location>
        <begin position="27"/>
        <end position="245"/>
    </location>
</feature>
<evidence type="ECO:0000256" key="7">
    <source>
        <dbReference type="SAM" id="MobiDB-lite"/>
    </source>
</evidence>
<dbReference type="GO" id="GO:0004368">
    <property type="term" value="F:glycerol-3-phosphate dehydrogenase (quinone) activity"/>
    <property type="evidence" value="ECO:0007669"/>
    <property type="project" value="UniProtKB-EC"/>
</dbReference>
<comment type="similarity">
    <text evidence="2 6">Belongs to the FAD-dependent glycerol-3-phosphate dehydrogenase family.</text>
</comment>
<dbReference type="PRINTS" id="PR01001">
    <property type="entry name" value="FADG3PDH"/>
</dbReference>
<dbReference type="AlphaFoldDB" id="A0A6J5DUE9"/>
<dbReference type="Proteomes" id="UP000494363">
    <property type="component" value="Unassembled WGS sequence"/>
</dbReference>
<comment type="catalytic activity">
    <reaction evidence="6">
        <text>a quinone + sn-glycerol 3-phosphate = dihydroxyacetone phosphate + a quinol</text>
        <dbReference type="Rhea" id="RHEA:18977"/>
        <dbReference type="ChEBI" id="CHEBI:24646"/>
        <dbReference type="ChEBI" id="CHEBI:57597"/>
        <dbReference type="ChEBI" id="CHEBI:57642"/>
        <dbReference type="ChEBI" id="CHEBI:132124"/>
        <dbReference type="EC" id="1.1.5.3"/>
    </reaction>
</comment>
<comment type="cofactor">
    <cofactor evidence="1 6">
        <name>FAD</name>
        <dbReference type="ChEBI" id="CHEBI:57692"/>
    </cofactor>
</comment>
<accession>A0A6J5DUE9</accession>
<organism evidence="10 11">
    <name type="scientific">Paraburkholderia humisilvae</name>
    <dbReference type="NCBI Taxonomy" id="627669"/>
    <lineage>
        <taxon>Bacteria</taxon>
        <taxon>Pseudomonadati</taxon>
        <taxon>Pseudomonadota</taxon>
        <taxon>Betaproteobacteria</taxon>
        <taxon>Burkholderiales</taxon>
        <taxon>Burkholderiaceae</taxon>
        <taxon>Paraburkholderia</taxon>
    </lineage>
</organism>